<evidence type="ECO:0000256" key="1">
    <source>
        <dbReference type="ARBA" id="ARBA00004123"/>
    </source>
</evidence>
<feature type="domain" description="HSF-type DNA-binding" evidence="6">
    <location>
        <begin position="63"/>
        <end position="163"/>
    </location>
</feature>
<feature type="region of interest" description="Disordered" evidence="5">
    <location>
        <begin position="326"/>
        <end position="381"/>
    </location>
</feature>
<dbReference type="InParanoid" id="A0A1E7FWC4"/>
<dbReference type="AlphaFoldDB" id="A0A1E7FWC4"/>
<dbReference type="PANTHER" id="PTHR10015:SF206">
    <property type="entry name" value="HSF-TYPE DNA-BINDING DOMAIN-CONTAINING PROTEIN"/>
    <property type="match status" value="1"/>
</dbReference>
<dbReference type="Proteomes" id="UP000095751">
    <property type="component" value="Unassembled WGS sequence"/>
</dbReference>
<evidence type="ECO:0000256" key="4">
    <source>
        <dbReference type="RuleBase" id="RU004020"/>
    </source>
</evidence>
<dbReference type="Gene3D" id="1.10.10.10">
    <property type="entry name" value="Winged helix-like DNA-binding domain superfamily/Winged helix DNA-binding domain"/>
    <property type="match status" value="1"/>
</dbReference>
<dbReference type="PANTHER" id="PTHR10015">
    <property type="entry name" value="HEAT SHOCK TRANSCRIPTION FACTOR"/>
    <property type="match status" value="1"/>
</dbReference>
<evidence type="ECO:0000256" key="5">
    <source>
        <dbReference type="SAM" id="MobiDB-lite"/>
    </source>
</evidence>
<dbReference type="GO" id="GO:0043565">
    <property type="term" value="F:sequence-specific DNA binding"/>
    <property type="evidence" value="ECO:0007669"/>
    <property type="project" value="InterPro"/>
</dbReference>
<dbReference type="FunFam" id="1.10.10.10:FF:000479">
    <property type="entry name" value="Predicted protein"/>
    <property type="match status" value="1"/>
</dbReference>
<dbReference type="GO" id="GO:0003700">
    <property type="term" value="F:DNA-binding transcription factor activity"/>
    <property type="evidence" value="ECO:0007669"/>
    <property type="project" value="InterPro"/>
</dbReference>
<feature type="region of interest" description="Disordered" evidence="5">
    <location>
        <begin position="23"/>
        <end position="44"/>
    </location>
</feature>
<gene>
    <name evidence="7" type="ORF">FRACYDRAFT_232609</name>
</gene>
<dbReference type="InterPro" id="IPR036390">
    <property type="entry name" value="WH_DNA-bd_sf"/>
</dbReference>
<proteinExistence type="inferred from homology"/>
<dbReference type="InterPro" id="IPR036388">
    <property type="entry name" value="WH-like_DNA-bd_sf"/>
</dbReference>
<evidence type="ECO:0000256" key="2">
    <source>
        <dbReference type="ARBA" id="ARBA00023125"/>
    </source>
</evidence>
<accession>A0A1E7FWC4</accession>
<dbReference type="Pfam" id="PF00447">
    <property type="entry name" value="HSF_DNA-bind"/>
    <property type="match status" value="1"/>
</dbReference>
<evidence type="ECO:0000259" key="6">
    <source>
        <dbReference type="SMART" id="SM00415"/>
    </source>
</evidence>
<dbReference type="KEGG" id="fcy:FRACYDRAFT_232609"/>
<comment type="similarity">
    <text evidence="4">Belongs to the HSF family.</text>
</comment>
<keyword evidence="3" id="KW-0539">Nucleus</keyword>
<name>A0A1E7FWC4_9STRA</name>
<keyword evidence="2" id="KW-0238">DNA-binding</keyword>
<evidence type="ECO:0000256" key="3">
    <source>
        <dbReference type="ARBA" id="ARBA00023242"/>
    </source>
</evidence>
<feature type="compositionally biased region" description="Polar residues" evidence="5">
    <location>
        <begin position="326"/>
        <end position="339"/>
    </location>
</feature>
<dbReference type="OrthoDB" id="60033at2759"/>
<evidence type="ECO:0000313" key="7">
    <source>
        <dbReference type="EMBL" id="OEU22452.1"/>
    </source>
</evidence>
<evidence type="ECO:0000313" key="8">
    <source>
        <dbReference type="Proteomes" id="UP000095751"/>
    </source>
</evidence>
<reference evidence="7 8" key="1">
    <citation type="submission" date="2016-09" db="EMBL/GenBank/DDBJ databases">
        <title>Extensive genetic diversity and differential bi-allelic expression allows diatom success in the polar Southern Ocean.</title>
        <authorList>
            <consortium name="DOE Joint Genome Institute"/>
            <person name="Mock T."/>
            <person name="Otillar R.P."/>
            <person name="Strauss J."/>
            <person name="Dupont C."/>
            <person name="Frickenhaus S."/>
            <person name="Maumus F."/>
            <person name="Mcmullan M."/>
            <person name="Sanges R."/>
            <person name="Schmutz J."/>
            <person name="Toseland A."/>
            <person name="Valas R."/>
            <person name="Veluchamy A."/>
            <person name="Ward B.J."/>
            <person name="Allen A."/>
            <person name="Barry K."/>
            <person name="Falciatore A."/>
            <person name="Ferrante M."/>
            <person name="Fortunato A.E."/>
            <person name="Gloeckner G."/>
            <person name="Gruber A."/>
            <person name="Hipkin R."/>
            <person name="Janech M."/>
            <person name="Kroth P."/>
            <person name="Leese F."/>
            <person name="Lindquist E."/>
            <person name="Lyon B.R."/>
            <person name="Martin J."/>
            <person name="Mayer C."/>
            <person name="Parker M."/>
            <person name="Quesneville H."/>
            <person name="Raymond J."/>
            <person name="Uhlig C."/>
            <person name="Valentin K.U."/>
            <person name="Worden A.Z."/>
            <person name="Armbrust E.V."/>
            <person name="Bowler C."/>
            <person name="Green B."/>
            <person name="Moulton V."/>
            <person name="Van Oosterhout C."/>
            <person name="Grigoriev I."/>
        </authorList>
    </citation>
    <scope>NUCLEOTIDE SEQUENCE [LARGE SCALE GENOMIC DNA]</scope>
    <source>
        <strain evidence="7 8">CCMP1102</strain>
    </source>
</reference>
<dbReference type="GO" id="GO:0005634">
    <property type="term" value="C:nucleus"/>
    <property type="evidence" value="ECO:0007669"/>
    <property type="project" value="UniProtKB-SubCell"/>
</dbReference>
<protein>
    <recommendedName>
        <fullName evidence="6">HSF-type DNA-binding domain-containing protein</fullName>
    </recommendedName>
</protein>
<dbReference type="InterPro" id="IPR000232">
    <property type="entry name" value="HSF_DNA-bd"/>
</dbReference>
<dbReference type="EMBL" id="KV784353">
    <property type="protein sequence ID" value="OEU22452.1"/>
    <property type="molecule type" value="Genomic_DNA"/>
</dbReference>
<keyword evidence="8" id="KW-1185">Reference proteome</keyword>
<dbReference type="SMART" id="SM00415">
    <property type="entry name" value="HSF"/>
    <property type="match status" value="1"/>
</dbReference>
<sequence length="463" mass="51825">MTEKEEQEQRLNATTTALIKPTIITSSTVGDGGSGDYDGDDGDVEQQVNNPIIDTTINNSKELRQPFPMKVYEMLEDADRPEKNFSHIVSWNPIGNGFKVHNKDCFTKEIVPHYFNLTKYKSFQRQLSLYGFQRITVGPDKGLRFHDKLRRSQLELVKQMKPVGYKPRNTGKGGEITSTTKVTTTCATPTVVKTTTTGTSTSTSIDLVPDPTNTTSTTTMMTATTPIVKLTEYPPKSSVALSVISSHEAIDAPAVTMTVIDHPNIVLMSSGSRSIPPVVSSSSLIKQHQDAIIIEEKHRHQLENNNNNNKHRFHTISPEATFSIHTASSNGECSDNDNTIRGGEGKGNSSNSNNSNKQDDEYYQRDQGIQQQQQQQQQQIGHFEVQKEQQVVPIQTTSSNDGDSIMTDVTTTSSLSSSSDVTTIVKKQKHLLLRVRVRVLPHHYHCYRRHCRRLEKNQTTYYQ</sequence>
<comment type="subcellular location">
    <subcellularLocation>
        <location evidence="1">Nucleus</location>
    </subcellularLocation>
</comment>
<dbReference type="SUPFAM" id="SSF46785">
    <property type="entry name" value="Winged helix' DNA-binding domain"/>
    <property type="match status" value="1"/>
</dbReference>
<organism evidence="7 8">
    <name type="scientific">Fragilariopsis cylindrus CCMP1102</name>
    <dbReference type="NCBI Taxonomy" id="635003"/>
    <lineage>
        <taxon>Eukaryota</taxon>
        <taxon>Sar</taxon>
        <taxon>Stramenopiles</taxon>
        <taxon>Ochrophyta</taxon>
        <taxon>Bacillariophyta</taxon>
        <taxon>Bacillariophyceae</taxon>
        <taxon>Bacillariophycidae</taxon>
        <taxon>Bacillariales</taxon>
        <taxon>Bacillariaceae</taxon>
        <taxon>Fragilariopsis</taxon>
    </lineage>
</organism>
<feature type="compositionally biased region" description="Low complexity" evidence="5">
    <location>
        <begin position="367"/>
        <end position="381"/>
    </location>
</feature>